<feature type="region of interest" description="Disordered" evidence="1">
    <location>
        <begin position="1"/>
        <end position="55"/>
    </location>
</feature>
<feature type="transmembrane region" description="Helical" evidence="2">
    <location>
        <begin position="79"/>
        <end position="96"/>
    </location>
</feature>
<feature type="compositionally biased region" description="Polar residues" evidence="1">
    <location>
        <begin position="1"/>
        <end position="14"/>
    </location>
</feature>
<feature type="compositionally biased region" description="Low complexity" evidence="1">
    <location>
        <begin position="20"/>
        <end position="36"/>
    </location>
</feature>
<keyword evidence="2" id="KW-0472">Membrane</keyword>
<protein>
    <submittedName>
        <fullName evidence="3">Uncharacterized protein</fullName>
    </submittedName>
</protein>
<reference evidence="3 4" key="1">
    <citation type="submission" date="2016-10" db="EMBL/GenBank/DDBJ databases">
        <authorList>
            <person name="Varghese N."/>
            <person name="Submissions S."/>
        </authorList>
    </citation>
    <scope>NUCLEOTIDE SEQUENCE [LARGE SCALE GENOMIC DNA]</scope>
    <source>
        <strain evidence="3 4">DSM 1361</strain>
    </source>
</reference>
<dbReference type="AlphaFoldDB" id="A0A662ZFY9"/>
<feature type="transmembrane region" description="Helical" evidence="2">
    <location>
        <begin position="160"/>
        <end position="180"/>
    </location>
</feature>
<evidence type="ECO:0000256" key="2">
    <source>
        <dbReference type="SAM" id="Phobius"/>
    </source>
</evidence>
<keyword evidence="2" id="KW-0812">Transmembrane</keyword>
<sequence>MQKSLDCQEISSENAGGDNSCESDSCDISSSESLSKVSHHKDAESPEFTDNREEAITPEDLEKFPEIIKLRNRQKSAKIGRLFLALLAFRPLVTGAMTDSNFSAYLSKMNFTAEEITDTLMPLAFLLVWTVFKNYRIGYVAALAIFVSVIWQLVENPWLLSIHPIINGYFLCIAVVAYGAHSQGVVERMKPFFKNLV</sequence>
<keyword evidence="2" id="KW-1133">Transmembrane helix</keyword>
<feature type="transmembrane region" description="Helical" evidence="2">
    <location>
        <begin position="116"/>
        <end position="132"/>
    </location>
</feature>
<feature type="compositionally biased region" description="Basic and acidic residues" evidence="1">
    <location>
        <begin position="40"/>
        <end position="55"/>
    </location>
</feature>
<evidence type="ECO:0000313" key="4">
    <source>
        <dbReference type="Proteomes" id="UP000243745"/>
    </source>
</evidence>
<proteinExistence type="predicted"/>
<feature type="transmembrane region" description="Helical" evidence="2">
    <location>
        <begin position="137"/>
        <end position="154"/>
    </location>
</feature>
<keyword evidence="4" id="KW-1185">Reference proteome</keyword>
<accession>A0A662ZFY9</accession>
<organism evidence="3 4">
    <name type="scientific">Ruminobacter amylophilus</name>
    <dbReference type="NCBI Taxonomy" id="867"/>
    <lineage>
        <taxon>Bacteria</taxon>
        <taxon>Pseudomonadati</taxon>
        <taxon>Pseudomonadota</taxon>
        <taxon>Gammaproteobacteria</taxon>
        <taxon>Aeromonadales</taxon>
        <taxon>Succinivibrionaceae</taxon>
        <taxon>Ruminobacter</taxon>
    </lineage>
</organism>
<evidence type="ECO:0000256" key="1">
    <source>
        <dbReference type="SAM" id="MobiDB-lite"/>
    </source>
</evidence>
<dbReference type="EMBL" id="FOXF01000009">
    <property type="protein sequence ID" value="SFP21933.1"/>
    <property type="molecule type" value="Genomic_DNA"/>
</dbReference>
<gene>
    <name evidence="3" type="ORF">SAMN02910344_00780</name>
</gene>
<name>A0A662ZFY9_9GAMM</name>
<evidence type="ECO:0000313" key="3">
    <source>
        <dbReference type="EMBL" id="SFP21933.1"/>
    </source>
</evidence>
<dbReference type="Proteomes" id="UP000243745">
    <property type="component" value="Unassembled WGS sequence"/>
</dbReference>